<dbReference type="InterPro" id="IPR011032">
    <property type="entry name" value="GroES-like_sf"/>
</dbReference>
<dbReference type="InterPro" id="IPR045010">
    <property type="entry name" value="MDR_fam"/>
</dbReference>
<dbReference type="InterPro" id="IPR020843">
    <property type="entry name" value="ER"/>
</dbReference>
<dbReference type="SUPFAM" id="SSF51735">
    <property type="entry name" value="NAD(P)-binding Rossmann-fold domains"/>
    <property type="match status" value="1"/>
</dbReference>
<dbReference type="InterPro" id="IPR041694">
    <property type="entry name" value="ADH_N_2"/>
</dbReference>
<dbReference type="Gene3D" id="3.90.180.10">
    <property type="entry name" value="Medium-chain alcohol dehydrogenases, catalytic domain"/>
    <property type="match status" value="1"/>
</dbReference>
<protein>
    <submittedName>
        <fullName evidence="3">NADP-dependent oxidoreductase</fullName>
    </submittedName>
</protein>
<dbReference type="Proteomes" id="UP001291653">
    <property type="component" value="Unassembled WGS sequence"/>
</dbReference>
<dbReference type="InterPro" id="IPR013149">
    <property type="entry name" value="ADH-like_C"/>
</dbReference>
<dbReference type="InterPro" id="IPR036291">
    <property type="entry name" value="NAD(P)-bd_dom_sf"/>
</dbReference>
<dbReference type="SMART" id="SM00829">
    <property type="entry name" value="PKS_ER"/>
    <property type="match status" value="1"/>
</dbReference>
<reference evidence="3 4" key="1">
    <citation type="submission" date="2022-10" db="EMBL/GenBank/DDBJ databases">
        <title>Draft genome sequence of Streptomyces sp. YSPA8.</title>
        <authorList>
            <person name="Moriuchi R."/>
            <person name="Dohra H."/>
            <person name="Yamamura H."/>
            <person name="Kodani S."/>
        </authorList>
    </citation>
    <scope>NUCLEOTIDE SEQUENCE [LARGE SCALE GENOMIC DNA]</scope>
    <source>
        <strain evidence="3 4">YSPA8</strain>
    </source>
</reference>
<dbReference type="SUPFAM" id="SSF50129">
    <property type="entry name" value="GroES-like"/>
    <property type="match status" value="1"/>
</dbReference>
<dbReference type="Gene3D" id="3.40.50.720">
    <property type="entry name" value="NAD(P)-binding Rossmann-like Domain"/>
    <property type="match status" value="1"/>
</dbReference>
<organism evidence="3 4">
    <name type="scientific">Streptomyces yaizuensis</name>
    <dbReference type="NCBI Taxonomy" id="2989713"/>
    <lineage>
        <taxon>Bacteria</taxon>
        <taxon>Bacillati</taxon>
        <taxon>Actinomycetota</taxon>
        <taxon>Actinomycetes</taxon>
        <taxon>Kitasatosporales</taxon>
        <taxon>Streptomycetaceae</taxon>
        <taxon>Streptomyces</taxon>
    </lineage>
</organism>
<keyword evidence="4" id="KW-1185">Reference proteome</keyword>
<dbReference type="CDD" id="cd05288">
    <property type="entry name" value="PGDH"/>
    <property type="match status" value="1"/>
</dbReference>
<feature type="domain" description="Enoyl reductase (ER)" evidence="2">
    <location>
        <begin position="16"/>
        <end position="351"/>
    </location>
</feature>
<keyword evidence="1" id="KW-0560">Oxidoreductase</keyword>
<gene>
    <name evidence="3" type="ORF">SYYSPA8_02860</name>
</gene>
<comment type="caution">
    <text evidence="3">The sequence shown here is derived from an EMBL/GenBank/DDBJ whole genome shotgun (WGS) entry which is preliminary data.</text>
</comment>
<dbReference type="PANTHER" id="PTHR43205">
    <property type="entry name" value="PROSTAGLANDIN REDUCTASE"/>
    <property type="match status" value="1"/>
</dbReference>
<proteinExistence type="predicted"/>
<dbReference type="PANTHER" id="PTHR43205:SF7">
    <property type="entry name" value="PROSTAGLANDIN REDUCTASE 1"/>
    <property type="match status" value="1"/>
</dbReference>
<sequence length="353" mass="37888">MGVKAQSWVVSEHMRGVPDVGRVYTKVDEELDTDLAPDEMLLRTLYVSVDPYLQGIALDTPIGDPMGADSIMEVLAAGPLAPHRPGDLVQGFGGWRTHLISDGAPKAWQTGTFPMVFPAYRRLDPGWYDAEVPLPTALGALGGPGMTAWGTLNRFMTVTAGHTLVVSGASGTVGSLVGQLAKRAGARVVGTTSSPAKADRLLKLGFDAVVPYRHGDSARAVGALLREAAPGGVDRYFDNLGGPVTDAVFPLLAVDSQVAVCWQWATQVGGDTQGPRLLPWIMFPRTTIRGVFSLEWFTPANWRALHEELGGGIRRGEIVHEYTLHHGFDSIPDAYHSLYGDRGDRLGKVLVAL</sequence>
<evidence type="ECO:0000313" key="3">
    <source>
        <dbReference type="EMBL" id="GLF93191.1"/>
    </source>
</evidence>
<dbReference type="EMBL" id="BSBI01000001">
    <property type="protein sequence ID" value="GLF93191.1"/>
    <property type="molecule type" value="Genomic_DNA"/>
</dbReference>
<dbReference type="Pfam" id="PF16884">
    <property type="entry name" value="ADH_N_2"/>
    <property type="match status" value="1"/>
</dbReference>
<accession>A0ABQ5NS43</accession>
<evidence type="ECO:0000256" key="1">
    <source>
        <dbReference type="ARBA" id="ARBA00023002"/>
    </source>
</evidence>
<evidence type="ECO:0000313" key="4">
    <source>
        <dbReference type="Proteomes" id="UP001291653"/>
    </source>
</evidence>
<dbReference type="Pfam" id="PF00107">
    <property type="entry name" value="ADH_zinc_N"/>
    <property type="match status" value="1"/>
</dbReference>
<name>A0ABQ5NS43_9ACTN</name>
<evidence type="ECO:0000259" key="2">
    <source>
        <dbReference type="SMART" id="SM00829"/>
    </source>
</evidence>